<gene>
    <name evidence="2" type="ORF">D8Y22_04545</name>
</gene>
<name>A0A4V3VLM4_9EURY</name>
<dbReference type="AlphaFoldDB" id="A0A4V3VLM4"/>
<evidence type="ECO:0000256" key="1">
    <source>
        <dbReference type="SAM" id="Phobius"/>
    </source>
</evidence>
<organism evidence="2 3">
    <name type="scientific">Salinadaptatus halalkaliphilus</name>
    <dbReference type="NCBI Taxonomy" id="2419781"/>
    <lineage>
        <taxon>Archaea</taxon>
        <taxon>Methanobacteriati</taxon>
        <taxon>Methanobacteriota</taxon>
        <taxon>Stenosarchaea group</taxon>
        <taxon>Halobacteria</taxon>
        <taxon>Halobacteriales</taxon>
        <taxon>Natrialbaceae</taxon>
        <taxon>Salinadaptatus</taxon>
    </lineage>
</organism>
<protein>
    <submittedName>
        <fullName evidence="2">Uncharacterized protein</fullName>
    </submittedName>
</protein>
<sequence>MPMTDIRPDHHESVDHETVRRVGKFLLACLGLVVLSSLVSLLPGIDRLVPGTPISFVAVVSAVVTLAIVGLLVYLAPALAKLVRSVLEGPEQVVDDIAAIVQLVVVFVAVLVAHQGLAPAIGPLLGGLGWVYDLVFLAIALPPLGILAARMYVSLDPMAELLANRVAGTSSEPRDDDQST</sequence>
<feature type="transmembrane region" description="Helical" evidence="1">
    <location>
        <begin position="97"/>
        <end position="117"/>
    </location>
</feature>
<proteinExistence type="predicted"/>
<dbReference type="OrthoDB" id="206383at2157"/>
<feature type="transmembrane region" description="Helical" evidence="1">
    <location>
        <begin position="25"/>
        <end position="42"/>
    </location>
</feature>
<dbReference type="Proteomes" id="UP000318864">
    <property type="component" value="Unassembled WGS sequence"/>
</dbReference>
<feature type="transmembrane region" description="Helical" evidence="1">
    <location>
        <begin position="129"/>
        <end position="149"/>
    </location>
</feature>
<evidence type="ECO:0000313" key="3">
    <source>
        <dbReference type="Proteomes" id="UP000318864"/>
    </source>
</evidence>
<keyword evidence="3" id="KW-1185">Reference proteome</keyword>
<comment type="caution">
    <text evidence="2">The sequence shown here is derived from an EMBL/GenBank/DDBJ whole genome shotgun (WGS) entry which is preliminary data.</text>
</comment>
<accession>A0A4V3VLM4</accession>
<keyword evidence="1" id="KW-0812">Transmembrane</keyword>
<evidence type="ECO:0000313" key="2">
    <source>
        <dbReference type="EMBL" id="THE66187.1"/>
    </source>
</evidence>
<dbReference type="EMBL" id="RBZW01000012">
    <property type="protein sequence ID" value="THE66187.1"/>
    <property type="molecule type" value="Genomic_DNA"/>
</dbReference>
<reference evidence="2 3" key="1">
    <citation type="submission" date="2018-10" db="EMBL/GenBank/DDBJ databases">
        <title>Natronolimnobius sp. XQ-INN 246 isolated from Inner Mongolia Autonomous Region of China.</title>
        <authorList>
            <person name="Xue Q."/>
        </authorList>
    </citation>
    <scope>NUCLEOTIDE SEQUENCE [LARGE SCALE GENOMIC DNA]</scope>
    <source>
        <strain evidence="2 3">XQ-INN 246</strain>
    </source>
</reference>
<feature type="transmembrane region" description="Helical" evidence="1">
    <location>
        <begin position="54"/>
        <end position="76"/>
    </location>
</feature>
<keyword evidence="1" id="KW-1133">Transmembrane helix</keyword>
<keyword evidence="1" id="KW-0472">Membrane</keyword>